<name>A0A4Z0LB13_9FLAO</name>
<gene>
    <name evidence="1" type="ORF">E4635_04210</name>
</gene>
<dbReference type="EMBL" id="SRLH01000002">
    <property type="protein sequence ID" value="TGD59063.1"/>
    <property type="molecule type" value="Genomic_DNA"/>
</dbReference>
<accession>A0A4Z0LB13</accession>
<evidence type="ECO:0000313" key="2">
    <source>
        <dbReference type="Proteomes" id="UP000297407"/>
    </source>
</evidence>
<dbReference type="OrthoDB" id="1430047at2"/>
<proteinExistence type="predicted"/>
<organism evidence="1 2">
    <name type="scientific">Flavobacterium humi</name>
    <dbReference type="NCBI Taxonomy" id="2562683"/>
    <lineage>
        <taxon>Bacteria</taxon>
        <taxon>Pseudomonadati</taxon>
        <taxon>Bacteroidota</taxon>
        <taxon>Flavobacteriia</taxon>
        <taxon>Flavobacteriales</taxon>
        <taxon>Flavobacteriaceae</taxon>
        <taxon>Flavobacterium</taxon>
    </lineage>
</organism>
<dbReference type="Proteomes" id="UP000297407">
    <property type="component" value="Unassembled WGS sequence"/>
</dbReference>
<protein>
    <submittedName>
        <fullName evidence="1">DUF4249 domain-containing protein</fullName>
    </submittedName>
</protein>
<dbReference type="AlphaFoldDB" id="A0A4Z0LB13"/>
<keyword evidence="2" id="KW-1185">Reference proteome</keyword>
<reference evidence="1 2" key="1">
    <citation type="submission" date="2019-04" db="EMBL/GenBank/DDBJ databases">
        <title>Flavobacterium sp. strain DS2-A Genome sequencing and assembly.</title>
        <authorList>
            <person name="Kim I."/>
        </authorList>
    </citation>
    <scope>NUCLEOTIDE SEQUENCE [LARGE SCALE GENOMIC DNA]</scope>
    <source>
        <strain evidence="1 2">DS2-A</strain>
    </source>
</reference>
<sequence length="274" mass="30353">MKNILTYSIAIIASIFFMSCEDVVNVDLDTAPPKLVIDAAIKWEKGTSGNEQKIKLTTTTGFYNSTIPSVSGATVFITNSSNTVFNFIETPNTGEYICTNFIPVINENYTLTVIHDGQTYTATDKLYASPDIDNIEQGVFPGIGEDQIQVKFYYQDNGAEDNFYLLGFKNSNIAFPEYGVAPDEFFQGNQMFGFYTDEDLKPNDVLDLSLQGISERYSNYMTKLLNIAGTNEGNPFTAPPATLRGNIINQTSKANFPLGYFSLGEVDTDTYVVQ</sequence>
<evidence type="ECO:0000313" key="1">
    <source>
        <dbReference type="EMBL" id="TGD59063.1"/>
    </source>
</evidence>
<dbReference type="InterPro" id="IPR025345">
    <property type="entry name" value="DUF4249"/>
</dbReference>
<dbReference type="PROSITE" id="PS51257">
    <property type="entry name" value="PROKAR_LIPOPROTEIN"/>
    <property type="match status" value="1"/>
</dbReference>
<comment type="caution">
    <text evidence="1">The sequence shown here is derived from an EMBL/GenBank/DDBJ whole genome shotgun (WGS) entry which is preliminary data.</text>
</comment>
<dbReference type="Pfam" id="PF14054">
    <property type="entry name" value="DUF4249"/>
    <property type="match status" value="1"/>
</dbReference>
<dbReference type="RefSeq" id="WP_135525373.1">
    <property type="nucleotide sequence ID" value="NZ_SRLH01000002.1"/>
</dbReference>